<dbReference type="Proteomes" id="UP000051213">
    <property type="component" value="Unassembled WGS sequence"/>
</dbReference>
<proteinExistence type="predicted"/>
<dbReference type="InterPro" id="IPR007470">
    <property type="entry name" value="HemX"/>
</dbReference>
<keyword evidence="2" id="KW-0472">Membrane</keyword>
<feature type="region of interest" description="Disordered" evidence="1">
    <location>
        <begin position="1"/>
        <end position="37"/>
    </location>
</feature>
<dbReference type="PANTHER" id="PTHR38043:SF1">
    <property type="entry name" value="PROTEIN HEMX"/>
    <property type="match status" value="1"/>
</dbReference>
<sequence>MTETTKQPETSDRSEPKSKIRTDDKLAKTPKTGTPASIGKNKGFPLLKWATAAVLLSILVGAGWLGWSEWQRQQSQQQESARLSIDFKDHLEQSKQYYTDSDSLLDIQSDYIKALSKRLDDLQIQVNGQGARLTELGSTTRSDWYLAEAAYLARLANQRLQTERSTKNPLALLAQVDELLSNLEQSDLLSARAAVAEDMMALRLTSAVDVEGVVLEINALANQINQLDLLGLVIPAETSGIDGAELLGVDPETVPANKNFSWTSLVDDFIAGFSGLVKVTDRDIPIQSILSSSEESIVRSNLRLLLQQAANAALREEPVVYAISLQNAQQWMETYFQLNAGSKEIQERIIKFSSLNIVQQLPSIDRSMKALESLIITRQNHLLDGADDQSVLKEEGNQP</sequence>
<comment type="caution">
    <text evidence="3">The sequence shown here is derived from an EMBL/GenBank/DDBJ whole genome shotgun (WGS) entry which is preliminary data.</text>
</comment>
<protein>
    <submittedName>
        <fullName evidence="3">Uncharacterized protein</fullName>
    </submittedName>
</protein>
<dbReference type="EMBL" id="LICA01000025">
    <property type="protein sequence ID" value="KRO96959.1"/>
    <property type="molecule type" value="Genomic_DNA"/>
</dbReference>
<gene>
    <name evidence="3" type="ORF">ABS24_09590</name>
</gene>
<keyword evidence="2" id="KW-0812">Transmembrane</keyword>
<organism evidence="3 4">
    <name type="scientific">SAR92 bacterium BACL26 MAG-121220-bin70</name>
    <dbReference type="NCBI Taxonomy" id="1655626"/>
    <lineage>
        <taxon>Bacteria</taxon>
        <taxon>Pseudomonadati</taxon>
        <taxon>Pseudomonadota</taxon>
        <taxon>Gammaproteobacteria</taxon>
        <taxon>Cellvibrionales</taxon>
        <taxon>Porticoccaceae</taxon>
        <taxon>SAR92 clade</taxon>
    </lineage>
</organism>
<dbReference type="PANTHER" id="PTHR38043">
    <property type="entry name" value="PROTEIN HEMX"/>
    <property type="match status" value="1"/>
</dbReference>
<reference evidence="3 4" key="1">
    <citation type="submission" date="2015-10" db="EMBL/GenBank/DDBJ databases">
        <title>Metagenome-Assembled Genomes uncover a global brackish microbiome.</title>
        <authorList>
            <person name="Hugerth L.W."/>
            <person name="Larsson J."/>
            <person name="Alneberg J."/>
            <person name="Lindh M.V."/>
            <person name="Legrand C."/>
            <person name="Pinhassi J."/>
            <person name="Andersson A.F."/>
        </authorList>
    </citation>
    <scope>NUCLEOTIDE SEQUENCE [LARGE SCALE GENOMIC DNA]</scope>
    <source>
        <strain evidence="3">BACL26 MAG-121220-bin70</strain>
    </source>
</reference>
<feature type="compositionally biased region" description="Basic and acidic residues" evidence="1">
    <location>
        <begin position="9"/>
        <end position="27"/>
    </location>
</feature>
<dbReference type="AlphaFoldDB" id="A0A0R2UBW7"/>
<feature type="transmembrane region" description="Helical" evidence="2">
    <location>
        <begin position="46"/>
        <end position="67"/>
    </location>
</feature>
<keyword evidence="2" id="KW-1133">Transmembrane helix</keyword>
<name>A0A0R2UBW7_9GAMM</name>
<accession>A0A0R2UBW7</accession>
<evidence type="ECO:0000313" key="4">
    <source>
        <dbReference type="Proteomes" id="UP000051213"/>
    </source>
</evidence>
<evidence type="ECO:0000256" key="1">
    <source>
        <dbReference type="SAM" id="MobiDB-lite"/>
    </source>
</evidence>
<evidence type="ECO:0000256" key="2">
    <source>
        <dbReference type="SAM" id="Phobius"/>
    </source>
</evidence>
<dbReference type="Pfam" id="PF04375">
    <property type="entry name" value="HemX"/>
    <property type="match status" value="1"/>
</dbReference>
<evidence type="ECO:0000313" key="3">
    <source>
        <dbReference type="EMBL" id="KRO96959.1"/>
    </source>
</evidence>